<dbReference type="GeneID" id="93767300"/>
<keyword evidence="1" id="KW-0812">Transmembrane</keyword>
<keyword evidence="1" id="KW-0472">Membrane</keyword>
<comment type="caution">
    <text evidence="2">The sequence shown here is derived from an EMBL/GenBank/DDBJ whole genome shotgun (WGS) entry which is preliminary data.</text>
</comment>
<reference evidence="2 3" key="1">
    <citation type="submission" date="2024-12" db="EMBL/GenBank/DDBJ databases">
        <title>Forecasting of Potato common scab and diversities of Pathogenic streptomyces spp. in china.</title>
        <authorList>
            <person name="Handique U."/>
            <person name="Wu J."/>
        </authorList>
    </citation>
    <scope>NUCLEOTIDE SEQUENCE [LARGE SCALE GENOMIC DNA]</scope>
    <source>
        <strain evidence="2 3">ZRIMU1585</strain>
    </source>
</reference>
<name>A0ABW9IMF2_STRGJ</name>
<evidence type="ECO:0000256" key="1">
    <source>
        <dbReference type="SAM" id="Phobius"/>
    </source>
</evidence>
<organism evidence="2 3">
    <name type="scientific">Streptomyces galilaeus</name>
    <dbReference type="NCBI Taxonomy" id="33899"/>
    <lineage>
        <taxon>Bacteria</taxon>
        <taxon>Bacillati</taxon>
        <taxon>Actinomycetota</taxon>
        <taxon>Actinomycetes</taxon>
        <taxon>Kitasatosporales</taxon>
        <taxon>Streptomycetaceae</taxon>
        <taxon>Streptomyces</taxon>
    </lineage>
</organism>
<protein>
    <submittedName>
        <fullName evidence="2">Uncharacterized protein</fullName>
    </submittedName>
</protein>
<dbReference type="EMBL" id="JBJVNE010000012">
    <property type="protein sequence ID" value="MFM9649193.1"/>
    <property type="molecule type" value="Genomic_DNA"/>
</dbReference>
<gene>
    <name evidence="2" type="ORF">ACKI1S_23980</name>
</gene>
<accession>A0ABW9IMF2</accession>
<keyword evidence="1" id="KW-1133">Transmembrane helix</keyword>
<dbReference type="Proteomes" id="UP001631993">
    <property type="component" value="Unassembled WGS sequence"/>
</dbReference>
<dbReference type="RefSeq" id="WP_190046723.1">
    <property type="nucleotide sequence ID" value="NZ_BMVS01000012.1"/>
</dbReference>
<sequence>MDIWWAAVPLAGLAILAIALVTMTGLALKDTASRDRAGILRAVAACVRELYGRR</sequence>
<evidence type="ECO:0000313" key="2">
    <source>
        <dbReference type="EMBL" id="MFM9649193.1"/>
    </source>
</evidence>
<feature type="transmembrane region" description="Helical" evidence="1">
    <location>
        <begin position="6"/>
        <end position="28"/>
    </location>
</feature>
<keyword evidence="3" id="KW-1185">Reference proteome</keyword>
<proteinExistence type="predicted"/>
<evidence type="ECO:0000313" key="3">
    <source>
        <dbReference type="Proteomes" id="UP001631993"/>
    </source>
</evidence>